<dbReference type="Proteomes" id="UP001228049">
    <property type="component" value="Unassembled WGS sequence"/>
</dbReference>
<dbReference type="AlphaFoldDB" id="A0AAD9F798"/>
<evidence type="ECO:0000313" key="2">
    <source>
        <dbReference type="Proteomes" id="UP001228049"/>
    </source>
</evidence>
<organism evidence="1 2">
    <name type="scientific">Dissostichus eleginoides</name>
    <name type="common">Patagonian toothfish</name>
    <name type="synonym">Dissostichus amissus</name>
    <dbReference type="NCBI Taxonomy" id="100907"/>
    <lineage>
        <taxon>Eukaryota</taxon>
        <taxon>Metazoa</taxon>
        <taxon>Chordata</taxon>
        <taxon>Craniata</taxon>
        <taxon>Vertebrata</taxon>
        <taxon>Euteleostomi</taxon>
        <taxon>Actinopterygii</taxon>
        <taxon>Neopterygii</taxon>
        <taxon>Teleostei</taxon>
        <taxon>Neoteleostei</taxon>
        <taxon>Acanthomorphata</taxon>
        <taxon>Eupercaria</taxon>
        <taxon>Perciformes</taxon>
        <taxon>Notothenioidei</taxon>
        <taxon>Nototheniidae</taxon>
        <taxon>Dissostichus</taxon>
    </lineage>
</organism>
<sequence length="241" mass="26354">RDAALATILEQRWHEMEVERPVITAVGICPLKRHVSRCRLGILVPPSHSCPNMAATAAILETRRMPCLLDVAEDAAENSMKWKAGLLRSARTNQGRTSSTLLCFLREGTLLGVFSKANIAANCRKQGSRRRSVAWINLSPPPGAGAARQLCSQSGDKMASEALNGTVQELQKMHKEVCADEDYEDLQILAETALMERGRRRGVFRPSGEDEGGFETRVNAVSLTMAATAVEGMKEHGKRAE</sequence>
<proteinExistence type="predicted"/>
<keyword evidence="2" id="KW-1185">Reference proteome</keyword>
<name>A0AAD9F798_DISEL</name>
<comment type="caution">
    <text evidence="1">The sequence shown here is derived from an EMBL/GenBank/DDBJ whole genome shotgun (WGS) entry which is preliminary data.</text>
</comment>
<evidence type="ECO:0000313" key="1">
    <source>
        <dbReference type="EMBL" id="KAK1895578.1"/>
    </source>
</evidence>
<accession>A0AAD9F798</accession>
<feature type="non-terminal residue" evidence="1">
    <location>
        <position position="241"/>
    </location>
</feature>
<gene>
    <name evidence="1" type="ORF">KUDE01_021029</name>
</gene>
<reference evidence="1" key="1">
    <citation type="submission" date="2023-04" db="EMBL/GenBank/DDBJ databases">
        <title>Chromosome-level genome of Chaenocephalus aceratus.</title>
        <authorList>
            <person name="Park H."/>
        </authorList>
    </citation>
    <scope>NUCLEOTIDE SEQUENCE</scope>
    <source>
        <strain evidence="1">DE</strain>
        <tissue evidence="1">Muscle</tissue>
    </source>
</reference>
<protein>
    <submittedName>
        <fullName evidence="1">Isocitrate dehydrogenase [NAD] regulatory subunit 1 mitochondrial</fullName>
    </submittedName>
</protein>
<feature type="non-terminal residue" evidence="1">
    <location>
        <position position="1"/>
    </location>
</feature>
<dbReference type="EMBL" id="JASDAP010000010">
    <property type="protein sequence ID" value="KAK1895578.1"/>
    <property type="molecule type" value="Genomic_DNA"/>
</dbReference>